<sequence>MARLNRVERQRKLAEALRENPLQTDEDLAQHFGVSVPTIRLDRLHLGIPELRLRSEGLARLSVVHTRTLKRPDMVGDLVDLVIGQSGRSLLTTDESMAFAGSGIIQSHFIYAQADSLALAVVDGESAVTGLANAKFKHVVEAGQQIVAGAEVIRRRSNRWVVLVISRVGDNTVFRGKFVVLTDPFHGHKLEAKKDRKEEALP</sequence>
<dbReference type="InterPro" id="IPR036388">
    <property type="entry name" value="WH-like_DNA-bd_sf"/>
</dbReference>
<evidence type="ECO:0000256" key="1">
    <source>
        <dbReference type="ARBA" id="ARBA00022491"/>
    </source>
</evidence>
<keyword evidence="6" id="KW-0238">DNA-binding</keyword>
<dbReference type="Gene3D" id="3.10.129.10">
    <property type="entry name" value="Hotdog Thioesterase"/>
    <property type="match status" value="1"/>
</dbReference>
<name>A0A2T2XAG3_9FIRM</name>
<organism evidence="9 10">
    <name type="scientific">Sulfobacillus benefaciens</name>
    <dbReference type="NCBI Taxonomy" id="453960"/>
    <lineage>
        <taxon>Bacteria</taxon>
        <taxon>Bacillati</taxon>
        <taxon>Bacillota</taxon>
        <taxon>Clostridia</taxon>
        <taxon>Eubacteriales</taxon>
        <taxon>Clostridiales Family XVII. Incertae Sedis</taxon>
        <taxon>Sulfobacillus</taxon>
    </lineage>
</organism>
<reference evidence="9 10" key="1">
    <citation type="journal article" date="2014" name="BMC Genomics">
        <title>Comparison of environmental and isolate Sulfobacillus genomes reveals diverse carbon, sulfur, nitrogen, and hydrogen metabolisms.</title>
        <authorList>
            <person name="Justice N.B."/>
            <person name="Norman A."/>
            <person name="Brown C.T."/>
            <person name="Singh A."/>
            <person name="Thomas B.C."/>
            <person name="Banfield J.F."/>
        </authorList>
    </citation>
    <scope>NUCLEOTIDE SEQUENCE [LARGE SCALE GENOMIC DNA]</scope>
    <source>
        <strain evidence="9">AMDSBA1</strain>
    </source>
</reference>
<dbReference type="InterPro" id="IPR029069">
    <property type="entry name" value="HotDog_dom_sf"/>
</dbReference>
<dbReference type="PIRSF" id="PIRSF037733">
    <property type="entry name" value="Transcription_factor_FapR"/>
    <property type="match status" value="1"/>
</dbReference>
<dbReference type="EMBL" id="PXYT01000002">
    <property type="protein sequence ID" value="PSR31504.1"/>
    <property type="molecule type" value="Genomic_DNA"/>
</dbReference>
<accession>A0A2T2XAG3</accession>
<dbReference type="GO" id="GO:0003677">
    <property type="term" value="F:DNA binding"/>
    <property type="evidence" value="ECO:0007669"/>
    <property type="project" value="UniProtKB-KW"/>
</dbReference>
<keyword evidence="3" id="KW-0276">Fatty acid metabolism</keyword>
<dbReference type="SUPFAM" id="SSF54637">
    <property type="entry name" value="Thioesterase/thiol ester dehydrase-isomerase"/>
    <property type="match status" value="1"/>
</dbReference>
<dbReference type="GO" id="GO:0045717">
    <property type="term" value="P:negative regulation of fatty acid biosynthetic process"/>
    <property type="evidence" value="ECO:0007669"/>
    <property type="project" value="InterPro"/>
</dbReference>
<keyword evidence="4" id="KW-0805">Transcription regulation</keyword>
<dbReference type="GO" id="GO:0045892">
    <property type="term" value="P:negative regulation of DNA-templated transcription"/>
    <property type="evidence" value="ECO:0007669"/>
    <property type="project" value="InterPro"/>
</dbReference>
<keyword evidence="1" id="KW-0678">Repressor</keyword>
<evidence type="ECO:0000256" key="7">
    <source>
        <dbReference type="ARBA" id="ARBA00023160"/>
    </source>
</evidence>
<dbReference type="InterPro" id="IPR017275">
    <property type="entry name" value="Transcription_factor_FapR"/>
</dbReference>
<keyword evidence="5" id="KW-0443">Lipid metabolism</keyword>
<keyword evidence="7" id="KW-0275">Fatty acid biosynthesis</keyword>
<comment type="caution">
    <text evidence="9">The sequence shown here is derived from an EMBL/GenBank/DDBJ whole genome shotgun (WGS) entry which is preliminary data.</text>
</comment>
<dbReference type="AlphaFoldDB" id="A0A2T2XAG3"/>
<evidence type="ECO:0000256" key="6">
    <source>
        <dbReference type="ARBA" id="ARBA00023125"/>
    </source>
</evidence>
<evidence type="ECO:0000256" key="8">
    <source>
        <dbReference type="ARBA" id="ARBA00023163"/>
    </source>
</evidence>
<protein>
    <submittedName>
        <fullName evidence="9">Transcription factor FapR</fullName>
    </submittedName>
</protein>
<evidence type="ECO:0000256" key="4">
    <source>
        <dbReference type="ARBA" id="ARBA00023015"/>
    </source>
</evidence>
<evidence type="ECO:0000256" key="3">
    <source>
        <dbReference type="ARBA" id="ARBA00022832"/>
    </source>
</evidence>
<dbReference type="NCBIfam" id="NF003359">
    <property type="entry name" value="PRK04424.1"/>
    <property type="match status" value="1"/>
</dbReference>
<keyword evidence="8" id="KW-0804">Transcription</keyword>
<evidence type="ECO:0000256" key="2">
    <source>
        <dbReference type="ARBA" id="ARBA00022516"/>
    </source>
</evidence>
<dbReference type="GO" id="GO:0006633">
    <property type="term" value="P:fatty acid biosynthetic process"/>
    <property type="evidence" value="ECO:0007669"/>
    <property type="project" value="UniProtKB-KW"/>
</dbReference>
<dbReference type="Proteomes" id="UP000242699">
    <property type="component" value="Unassembled WGS sequence"/>
</dbReference>
<evidence type="ECO:0000313" key="10">
    <source>
        <dbReference type="Proteomes" id="UP000242699"/>
    </source>
</evidence>
<dbReference type="GO" id="GO:0003700">
    <property type="term" value="F:DNA-binding transcription factor activity"/>
    <property type="evidence" value="ECO:0007669"/>
    <property type="project" value="InterPro"/>
</dbReference>
<evidence type="ECO:0000256" key="5">
    <source>
        <dbReference type="ARBA" id="ARBA00023098"/>
    </source>
</evidence>
<dbReference type="Gene3D" id="1.10.10.10">
    <property type="entry name" value="Winged helix-like DNA-binding domain superfamily/Winged helix DNA-binding domain"/>
    <property type="match status" value="1"/>
</dbReference>
<keyword evidence="2" id="KW-0444">Lipid biosynthesis</keyword>
<evidence type="ECO:0000313" key="9">
    <source>
        <dbReference type="EMBL" id="PSR31504.1"/>
    </source>
</evidence>
<proteinExistence type="predicted"/>
<gene>
    <name evidence="9" type="ORF">C7B43_02070</name>
</gene>